<dbReference type="InterPro" id="IPR023126">
    <property type="entry name" value="HP0242-like_sf"/>
</dbReference>
<organism evidence="1 2">
    <name type="scientific">Campylobacter magnus</name>
    <dbReference type="NCBI Taxonomy" id="3026462"/>
    <lineage>
        <taxon>Bacteria</taxon>
        <taxon>Pseudomonadati</taxon>
        <taxon>Campylobacterota</taxon>
        <taxon>Epsilonproteobacteria</taxon>
        <taxon>Campylobacterales</taxon>
        <taxon>Campylobacteraceae</taxon>
        <taxon>Campylobacter</taxon>
    </lineage>
</organism>
<dbReference type="SUPFAM" id="SSF158752">
    <property type="entry name" value="HP0242-like"/>
    <property type="match status" value="1"/>
</dbReference>
<dbReference type="Pfam" id="PF09442">
    <property type="entry name" value="DUF2018"/>
    <property type="match status" value="1"/>
</dbReference>
<proteinExistence type="predicted"/>
<dbReference type="Proteomes" id="UP001171111">
    <property type="component" value="Unassembled WGS sequence"/>
</dbReference>
<keyword evidence="2" id="KW-1185">Reference proteome</keyword>
<dbReference type="Gene3D" id="1.10.3350.10">
    <property type="entry name" value="HP0242-like domain"/>
    <property type="match status" value="1"/>
</dbReference>
<gene>
    <name evidence="1" type="ORF">Q2362_07535</name>
</gene>
<protein>
    <submittedName>
        <fullName evidence="1">DUF2018 family protein</fullName>
    </submittedName>
</protein>
<name>A0ABT8T8D6_9BACT</name>
<reference evidence="1 2" key="1">
    <citation type="submission" date="2023-06" db="EMBL/GenBank/DDBJ databases">
        <title>Campylobacter magnum sp. nov., isolated from cecal contents of domestic pigs (Sus scrofa domesticus).</title>
        <authorList>
            <person name="Papic B."/>
            <person name="Gruntar I."/>
        </authorList>
    </citation>
    <scope>NUCLEOTIDE SEQUENCE [LARGE SCALE GENOMIC DNA]</scope>
    <source>
        <strain evidence="2">34484-21</strain>
    </source>
</reference>
<dbReference type="EMBL" id="JAULJQ010000009">
    <property type="protein sequence ID" value="MDO2409937.1"/>
    <property type="molecule type" value="Genomic_DNA"/>
</dbReference>
<accession>A0ABT8T8D6</accession>
<sequence>MFDELFEGNPRDKAFEIIFGANPSVVSSELEMVFEQFCALKILASKAGISDESVASLLHTAELDEAKNDFYIDLVSGILSKNE</sequence>
<comment type="caution">
    <text evidence="1">The sequence shown here is derived from an EMBL/GenBank/DDBJ whole genome shotgun (WGS) entry which is preliminary data.</text>
</comment>
<evidence type="ECO:0000313" key="2">
    <source>
        <dbReference type="Proteomes" id="UP001171111"/>
    </source>
</evidence>
<dbReference type="InterPro" id="IPR018563">
    <property type="entry name" value="DUF2018"/>
</dbReference>
<evidence type="ECO:0000313" key="1">
    <source>
        <dbReference type="EMBL" id="MDO2409937.1"/>
    </source>
</evidence>
<dbReference type="RefSeq" id="WP_302244708.1">
    <property type="nucleotide sequence ID" value="NZ_JAULJQ010000009.1"/>
</dbReference>